<dbReference type="Pfam" id="PF05502">
    <property type="entry name" value="Dynactin_p62"/>
    <property type="match status" value="2"/>
</dbReference>
<keyword evidence="5" id="KW-0963">Cytoplasm</keyword>
<evidence type="ECO:0000313" key="16">
    <source>
        <dbReference type="EMBL" id="MBW41659.1"/>
    </source>
</evidence>
<evidence type="ECO:0000256" key="5">
    <source>
        <dbReference type="ARBA" id="ARBA00022490"/>
    </source>
</evidence>
<evidence type="ECO:0000256" key="11">
    <source>
        <dbReference type="ARBA" id="ARBA00023212"/>
    </source>
</evidence>
<feature type="compositionally biased region" description="Low complexity" evidence="15">
    <location>
        <begin position="383"/>
        <end position="402"/>
    </location>
</feature>
<evidence type="ECO:0000256" key="4">
    <source>
        <dbReference type="ARBA" id="ARBA00004657"/>
    </source>
</evidence>
<evidence type="ECO:0000256" key="8">
    <source>
        <dbReference type="ARBA" id="ARBA00022843"/>
    </source>
</evidence>
<evidence type="ECO:0000256" key="15">
    <source>
        <dbReference type="SAM" id="MobiDB-lite"/>
    </source>
</evidence>
<feature type="region of interest" description="Disordered" evidence="15">
    <location>
        <begin position="383"/>
        <end position="406"/>
    </location>
</feature>
<comment type="subunit">
    <text evidence="14">Subunit of dynactin, a multiprotein complex part of a tripartite complex with dynein and a adapter, such as BICDL1, BICD2 or HOOK3. The dynactin complex is built around ACTR1A/ACTB filament and consists of an actin-related filament composed of a shoulder domain, a pointed end and a barbed end. Its length is defined by its flexible shoulder domain. The soulder is composed of 2 DCTN1 subunits, 4 DCTN2 and 2 DCTN3. The 4 DCNT2 (via N-terminus) bind the ACTR1A filament and act as molecular rulers to determine the length. The pointed end is important for binding dynein-dynactin cargo adapters. Consists of 4 subunits: ACTR10, DCNT4, DCTN5 and DCTN6. The barbed end is composed of a CAPZA1:CAPZB heterodimers, which binds ACTR1A/ACTB filament and dynactin and stabilizes dynactin. Interacts with ATP7B, but not ATP7A, in a copper-dependent manner. Interacts with ANK2; this interaction is required for localization at costameres. Interacts with N4BP2L1.</text>
</comment>
<proteinExistence type="inferred from homology"/>
<name>A0A2M4ALK3_9DIPT</name>
<evidence type="ECO:0000256" key="13">
    <source>
        <dbReference type="ARBA" id="ARBA00034864"/>
    </source>
</evidence>
<keyword evidence="9" id="KW-0007">Acetylation</keyword>
<evidence type="ECO:0000256" key="7">
    <source>
        <dbReference type="ARBA" id="ARBA00022553"/>
    </source>
</evidence>
<dbReference type="GO" id="GO:0005813">
    <property type="term" value="C:centrosome"/>
    <property type="evidence" value="ECO:0007669"/>
    <property type="project" value="UniProtKB-SubCell"/>
</dbReference>
<dbReference type="EMBL" id="GGFK01008338">
    <property type="protein sequence ID" value="MBW41659.1"/>
    <property type="molecule type" value="Transcribed_RNA"/>
</dbReference>
<keyword evidence="6" id="KW-1017">Isopeptide bond</keyword>
<dbReference type="GO" id="GO:0030016">
    <property type="term" value="C:myofibril"/>
    <property type="evidence" value="ECO:0007669"/>
    <property type="project" value="UniProtKB-SubCell"/>
</dbReference>
<evidence type="ECO:0000256" key="9">
    <source>
        <dbReference type="ARBA" id="ARBA00022990"/>
    </source>
</evidence>
<evidence type="ECO:0000256" key="2">
    <source>
        <dbReference type="ARBA" id="ARBA00004529"/>
    </source>
</evidence>
<accession>A0A2M4ALK3</accession>
<reference evidence="16" key="1">
    <citation type="submission" date="2018-01" db="EMBL/GenBank/DDBJ databases">
        <title>An insight into the sialome of Amazonian anophelines.</title>
        <authorList>
            <person name="Ribeiro J.M."/>
            <person name="Scarpassa V."/>
            <person name="Calvo E."/>
        </authorList>
    </citation>
    <scope>NUCLEOTIDE SEQUENCE</scope>
    <source>
        <tissue evidence="16">Salivary glands</tissue>
    </source>
</reference>
<keyword evidence="7" id="KW-0597">Phosphoprotein</keyword>
<keyword evidence="11" id="KW-0206">Cytoskeleton</keyword>
<evidence type="ECO:0000256" key="14">
    <source>
        <dbReference type="ARBA" id="ARBA00093507"/>
    </source>
</evidence>
<comment type="similarity">
    <text evidence="12">Belongs to the dynactin subunit 4 family.</text>
</comment>
<evidence type="ECO:0000256" key="1">
    <source>
        <dbReference type="ARBA" id="ARBA00004300"/>
    </source>
</evidence>
<dbReference type="PANTHER" id="PTHR13034">
    <property type="entry name" value="DYNACTIN P62 SUBUNIT"/>
    <property type="match status" value="1"/>
</dbReference>
<keyword evidence="8" id="KW-0832">Ubl conjugation</keyword>
<sequence length="526" mass="58529">MALFSSTNRVEYACVCGLLNPLTNLYFCKHCSKLRCGNCVCHEVDTHFCLNCLENIPSSEARIRKNRCNTCFICPSCQNLLSVRSGTVTVPLAKDTPAPVADEANAAVGSSSSSSSPLGSGRQAQKKMYYLACFTCRWNTRDIGLPDQSVATGQWPEPEHPSATRFAQLFDHYRSVALHDKQERQELWRRKAPRPTKYPNLTDRTGLTVEILRRQIGLPEAKTPAKLTIIPIKPAVASEEVDELPVELLTEKLNLNTVSTVQQRLAQPATQPTTVTHLYPQHKVLSIKRSLRCQCDHNVIKPDYNPTSTKYRIALFASYHVPDVRFVQCDPLRHGGAETYAVLRITNPTINEMMISILELPTAEEERAMIDEEYQAAVALATARSGTSSSSSPTVASSSTATPMRSPHGLFTKQAPLIELPRPVDRVVNGTLQLPDSSFYIRQRDESGVFDEIVPATMFAPKFVVWRKDNHAALRLAVKPKADVQVGDDVWVGFLLQYTCTNTGLDQPMRQALTTRVYANLGKLQQ</sequence>
<dbReference type="PANTHER" id="PTHR13034:SF2">
    <property type="entry name" value="DYNACTIN SUBUNIT 4"/>
    <property type="match status" value="1"/>
</dbReference>
<dbReference type="AlphaFoldDB" id="A0A2M4ALK3"/>
<protein>
    <recommendedName>
        <fullName evidence="13">Dynactin subunit 4</fullName>
    </recommendedName>
</protein>
<dbReference type="GO" id="GO:0005869">
    <property type="term" value="C:dynactin complex"/>
    <property type="evidence" value="ECO:0007669"/>
    <property type="project" value="InterPro"/>
</dbReference>
<dbReference type="GO" id="GO:0005938">
    <property type="term" value="C:cell cortex"/>
    <property type="evidence" value="ECO:0007669"/>
    <property type="project" value="UniProtKB-SubCell"/>
</dbReference>
<evidence type="ECO:0000256" key="12">
    <source>
        <dbReference type="ARBA" id="ARBA00034776"/>
    </source>
</evidence>
<keyword evidence="10" id="KW-0175">Coiled coil</keyword>
<organism evidence="16">
    <name type="scientific">Anopheles triannulatus</name>
    <dbReference type="NCBI Taxonomy" id="58253"/>
    <lineage>
        <taxon>Eukaryota</taxon>
        <taxon>Metazoa</taxon>
        <taxon>Ecdysozoa</taxon>
        <taxon>Arthropoda</taxon>
        <taxon>Hexapoda</taxon>
        <taxon>Insecta</taxon>
        <taxon>Pterygota</taxon>
        <taxon>Neoptera</taxon>
        <taxon>Endopterygota</taxon>
        <taxon>Diptera</taxon>
        <taxon>Nematocera</taxon>
        <taxon>Culicoidea</taxon>
        <taxon>Culicidae</taxon>
        <taxon>Anophelinae</taxon>
        <taxon>Anopheles</taxon>
    </lineage>
</organism>
<dbReference type="InterPro" id="IPR008603">
    <property type="entry name" value="DCTN4"/>
</dbReference>
<dbReference type="GO" id="GO:0001725">
    <property type="term" value="C:stress fiber"/>
    <property type="evidence" value="ECO:0007669"/>
    <property type="project" value="UniProtKB-SubCell"/>
</dbReference>
<evidence type="ECO:0000256" key="3">
    <source>
        <dbReference type="ARBA" id="ARBA00004544"/>
    </source>
</evidence>
<evidence type="ECO:0000256" key="6">
    <source>
        <dbReference type="ARBA" id="ARBA00022499"/>
    </source>
</evidence>
<comment type="subcellular location">
    <subcellularLocation>
        <location evidence="3">Cytoplasm</location>
        <location evidence="3">Cell cortex</location>
    </subcellularLocation>
    <subcellularLocation>
        <location evidence="1">Cytoplasm</location>
        <location evidence="1">Cytoskeleton</location>
        <location evidence="1">Microtubule organizing center</location>
        <location evidence="1">Centrosome</location>
    </subcellularLocation>
    <subcellularLocation>
        <location evidence="2">Cytoplasm</location>
        <location evidence="2">Cytoskeleton</location>
        <location evidence="2">Stress fiber</location>
    </subcellularLocation>
    <subcellularLocation>
        <location evidence="4">Cytoplasm</location>
        <location evidence="4">Myofibril</location>
    </subcellularLocation>
</comment>
<evidence type="ECO:0000256" key="10">
    <source>
        <dbReference type="ARBA" id="ARBA00023054"/>
    </source>
</evidence>